<reference evidence="1" key="1">
    <citation type="submission" date="2015-12" db="EMBL/GenBank/DDBJ databases">
        <title>De novo transcriptome assembly of four potential Pierce s Disease insect vectors from Arizona vineyards.</title>
        <authorList>
            <person name="Tassone E.E."/>
        </authorList>
    </citation>
    <scope>NUCLEOTIDE SEQUENCE</scope>
</reference>
<gene>
    <name evidence="1" type="ORF">g.45506</name>
</gene>
<accession>A0A1B6CA32</accession>
<dbReference type="AlphaFoldDB" id="A0A1B6CA32"/>
<protein>
    <submittedName>
        <fullName evidence="1">Uncharacterized protein</fullName>
    </submittedName>
</protein>
<dbReference type="EMBL" id="GEDC01026965">
    <property type="protein sequence ID" value="JAS10333.1"/>
    <property type="molecule type" value="Transcribed_RNA"/>
</dbReference>
<feature type="non-terminal residue" evidence="1">
    <location>
        <position position="113"/>
    </location>
</feature>
<organism evidence="1">
    <name type="scientific">Clastoptera arizonana</name>
    <name type="common">Arizona spittle bug</name>
    <dbReference type="NCBI Taxonomy" id="38151"/>
    <lineage>
        <taxon>Eukaryota</taxon>
        <taxon>Metazoa</taxon>
        <taxon>Ecdysozoa</taxon>
        <taxon>Arthropoda</taxon>
        <taxon>Hexapoda</taxon>
        <taxon>Insecta</taxon>
        <taxon>Pterygota</taxon>
        <taxon>Neoptera</taxon>
        <taxon>Paraneoptera</taxon>
        <taxon>Hemiptera</taxon>
        <taxon>Auchenorrhyncha</taxon>
        <taxon>Cercopoidea</taxon>
        <taxon>Clastopteridae</taxon>
        <taxon>Clastoptera</taxon>
    </lineage>
</organism>
<feature type="non-terminal residue" evidence="1">
    <location>
        <position position="1"/>
    </location>
</feature>
<sequence length="113" mass="13024">INTSQGLSPQYDPYFYYASLPLRRHRYRQNTVINYPKTLPRNVSYYGPRFNSKEQVCLMHEQIPKSAPYGPNINQDQDRYAVPTFSGILGLGEVLQQYSGNRRNEMMGGSILS</sequence>
<proteinExistence type="predicted"/>
<name>A0A1B6CA32_9HEMI</name>
<evidence type="ECO:0000313" key="1">
    <source>
        <dbReference type="EMBL" id="JAS10333.1"/>
    </source>
</evidence>